<reference evidence="5" key="1">
    <citation type="journal article" date="2019" name="Int. J. Syst. Evol. Microbiol.">
        <title>The Global Catalogue of Microorganisms (GCM) 10K type strain sequencing project: providing services to taxonomists for standard genome sequencing and annotation.</title>
        <authorList>
            <consortium name="The Broad Institute Genomics Platform"/>
            <consortium name="The Broad Institute Genome Sequencing Center for Infectious Disease"/>
            <person name="Wu L."/>
            <person name="Ma J."/>
        </authorList>
    </citation>
    <scope>NUCLEOTIDE SEQUENCE [LARGE SCALE GENOMIC DNA]</scope>
    <source>
        <strain evidence="5">CCM 8936</strain>
    </source>
</reference>
<dbReference type="SUPFAM" id="SSF51735">
    <property type="entry name" value="NAD(P)-binding Rossmann-fold domains"/>
    <property type="match status" value="1"/>
</dbReference>
<gene>
    <name evidence="4" type="ORF">ACFQ42_07980</name>
</gene>
<dbReference type="Pfam" id="PF00106">
    <property type="entry name" value="adh_short"/>
    <property type="match status" value="1"/>
</dbReference>
<dbReference type="Gene3D" id="3.40.50.720">
    <property type="entry name" value="NAD(P)-binding Rossmann-like Domain"/>
    <property type="match status" value="1"/>
</dbReference>
<dbReference type="InterPro" id="IPR036291">
    <property type="entry name" value="NAD(P)-bd_dom_sf"/>
</dbReference>
<evidence type="ECO:0000313" key="4">
    <source>
        <dbReference type="EMBL" id="MFD1418677.1"/>
    </source>
</evidence>
<dbReference type="RefSeq" id="WP_125676782.1">
    <property type="nucleotide sequence ID" value="NZ_JBHTOI010000044.1"/>
</dbReference>
<dbReference type="NCBIfam" id="NF004824">
    <property type="entry name" value="PRK06180.1"/>
    <property type="match status" value="1"/>
</dbReference>
<accession>A0ABW4BTZ0</accession>
<dbReference type="CDD" id="cd05374">
    <property type="entry name" value="17beta-HSD-like_SDR_c"/>
    <property type="match status" value="1"/>
</dbReference>
<dbReference type="InterPro" id="IPR051911">
    <property type="entry name" value="SDR_oxidoreductase"/>
</dbReference>
<comment type="caution">
    <text evidence="4">The sequence shown here is derived from an EMBL/GenBank/DDBJ whole genome shotgun (WGS) entry which is preliminary data.</text>
</comment>
<proteinExistence type="inferred from homology"/>
<keyword evidence="5" id="KW-1185">Reference proteome</keyword>
<dbReference type="PANTHER" id="PTHR43976">
    <property type="entry name" value="SHORT CHAIN DEHYDROGENASE"/>
    <property type="match status" value="1"/>
</dbReference>
<protein>
    <submittedName>
        <fullName evidence="4">Oxidoreductase</fullName>
    </submittedName>
</protein>
<sequence>MVKTWFITGTSSGFGKELATLLAQKGDVNLVATARHTEQLDYLNQYDHGQILKATLDVTKKDQVAAAVKSVEDKFSTIDVLINNAGLGYFATIEDSNENDVRYMFDVNVFGLADMTKAVLPLMRNQKSGRIINFSSALGLVTMPTMGFYSATKFAVEGYSEALNQEVSGLGIKVSLVEPSGFRTDWSGRSSKKVVPKEGDYSGYNDMISANDQNSEQAPGDPKIAAQIIYDQATSGDMPEHLPLGQFAVDGSRAKFKKLTDSFDKLEKLAYSADNK</sequence>
<evidence type="ECO:0000256" key="3">
    <source>
        <dbReference type="RuleBase" id="RU000363"/>
    </source>
</evidence>
<dbReference type="PRINTS" id="PR00081">
    <property type="entry name" value="GDHRDH"/>
</dbReference>
<evidence type="ECO:0000256" key="2">
    <source>
        <dbReference type="ARBA" id="ARBA00023002"/>
    </source>
</evidence>
<dbReference type="PANTHER" id="PTHR43976:SF16">
    <property type="entry name" value="SHORT-CHAIN DEHYDROGENASE_REDUCTASE FAMILY PROTEIN"/>
    <property type="match status" value="1"/>
</dbReference>
<dbReference type="EMBL" id="JBHTOI010000044">
    <property type="protein sequence ID" value="MFD1418677.1"/>
    <property type="molecule type" value="Genomic_DNA"/>
</dbReference>
<evidence type="ECO:0000256" key="1">
    <source>
        <dbReference type="ARBA" id="ARBA00006484"/>
    </source>
</evidence>
<dbReference type="InterPro" id="IPR002347">
    <property type="entry name" value="SDR_fam"/>
</dbReference>
<dbReference type="PRINTS" id="PR00080">
    <property type="entry name" value="SDRFAMILY"/>
</dbReference>
<evidence type="ECO:0000313" key="5">
    <source>
        <dbReference type="Proteomes" id="UP001597251"/>
    </source>
</evidence>
<keyword evidence="2" id="KW-0560">Oxidoreductase</keyword>
<comment type="similarity">
    <text evidence="1 3">Belongs to the short-chain dehydrogenases/reductases (SDR) family.</text>
</comment>
<dbReference type="Proteomes" id="UP001597251">
    <property type="component" value="Unassembled WGS sequence"/>
</dbReference>
<organism evidence="4 5">
    <name type="scientific">Companilactobacillus keshanensis</name>
    <dbReference type="NCBI Taxonomy" id="2486003"/>
    <lineage>
        <taxon>Bacteria</taxon>
        <taxon>Bacillati</taxon>
        <taxon>Bacillota</taxon>
        <taxon>Bacilli</taxon>
        <taxon>Lactobacillales</taxon>
        <taxon>Lactobacillaceae</taxon>
        <taxon>Companilactobacillus</taxon>
    </lineage>
</organism>
<name>A0ABW4BTZ0_9LACO</name>